<dbReference type="EMBL" id="CAXAMM010039106">
    <property type="protein sequence ID" value="CAK9083720.1"/>
    <property type="molecule type" value="Genomic_DNA"/>
</dbReference>
<evidence type="ECO:0000256" key="6">
    <source>
        <dbReference type="ARBA" id="ARBA00022676"/>
    </source>
</evidence>
<evidence type="ECO:0000313" key="14">
    <source>
        <dbReference type="Proteomes" id="UP001642464"/>
    </source>
</evidence>
<evidence type="ECO:0000256" key="5">
    <source>
        <dbReference type="ARBA" id="ARBA00022640"/>
    </source>
</evidence>
<dbReference type="CDD" id="cd01635">
    <property type="entry name" value="Glycosyltransferase_GTB-type"/>
    <property type="match status" value="1"/>
</dbReference>
<feature type="domain" description="Glycosyl transferase family 1" evidence="11">
    <location>
        <begin position="125"/>
        <end position="279"/>
    </location>
</feature>
<comment type="subcellular location">
    <subcellularLocation>
        <location evidence="2">Membrane</location>
    </subcellularLocation>
    <subcellularLocation>
        <location evidence="1">Plastid</location>
        <location evidence="1">Chloroplast</location>
    </subcellularLocation>
</comment>
<evidence type="ECO:0000313" key="13">
    <source>
        <dbReference type="EMBL" id="CAK9083720.1"/>
    </source>
</evidence>
<evidence type="ECO:0000256" key="10">
    <source>
        <dbReference type="ARBA" id="ARBA00048651"/>
    </source>
</evidence>
<comment type="catalytic activity">
    <reaction evidence="10">
        <text>a 1,2-diacyl-3-O-(beta-D-galactosyl)-sn-glycerol + UDP-alpha-D-galactose = a 1,2-diacyl-3-O-[alpha-D-galactosyl-(1-&gt;6)-beta-D-galactosyl]-sn-glycerol + UDP + H(+)</text>
        <dbReference type="Rhea" id="RHEA:10520"/>
        <dbReference type="ChEBI" id="CHEBI:15378"/>
        <dbReference type="ChEBI" id="CHEBI:17615"/>
        <dbReference type="ChEBI" id="CHEBI:28396"/>
        <dbReference type="ChEBI" id="CHEBI:58223"/>
        <dbReference type="ChEBI" id="CHEBI:66914"/>
        <dbReference type="EC" id="2.4.1.241"/>
    </reaction>
</comment>
<evidence type="ECO:0000256" key="9">
    <source>
        <dbReference type="ARBA" id="ARBA00024055"/>
    </source>
</evidence>
<dbReference type="SUPFAM" id="SSF53756">
    <property type="entry name" value="UDP-Glycosyltransferase/glycogen phosphorylase"/>
    <property type="match status" value="1"/>
</dbReference>
<dbReference type="Proteomes" id="UP001642464">
    <property type="component" value="Unassembled WGS sequence"/>
</dbReference>
<dbReference type="Gene3D" id="3.40.50.2000">
    <property type="entry name" value="Glycogen Phosphorylase B"/>
    <property type="match status" value="1"/>
</dbReference>
<keyword evidence="8" id="KW-0472">Membrane</keyword>
<organism evidence="12 14">
    <name type="scientific">Durusdinium trenchii</name>
    <dbReference type="NCBI Taxonomy" id="1381693"/>
    <lineage>
        <taxon>Eukaryota</taxon>
        <taxon>Sar</taxon>
        <taxon>Alveolata</taxon>
        <taxon>Dinophyceae</taxon>
        <taxon>Suessiales</taxon>
        <taxon>Symbiodiniaceae</taxon>
        <taxon>Durusdinium</taxon>
    </lineage>
</organism>
<keyword evidence="7" id="KW-0808">Transferase</keyword>
<dbReference type="PANTHER" id="PTHR46132:SF1">
    <property type="entry name" value="DIGALACTOSYLDIACYLGLYCEROL SYNTHASE 2, CHLOROPLASTIC"/>
    <property type="match status" value="1"/>
</dbReference>
<dbReference type="InterPro" id="IPR001296">
    <property type="entry name" value="Glyco_trans_1"/>
</dbReference>
<protein>
    <recommendedName>
        <fullName evidence="9">digalactosyldiacylglycerol synthase</fullName>
        <ecNumber evidence="9">2.4.1.241</ecNumber>
    </recommendedName>
</protein>
<evidence type="ECO:0000313" key="12">
    <source>
        <dbReference type="EMBL" id="CAK9083641.1"/>
    </source>
</evidence>
<dbReference type="EC" id="2.4.1.241" evidence="9"/>
<evidence type="ECO:0000256" key="4">
    <source>
        <dbReference type="ARBA" id="ARBA00022528"/>
    </source>
</evidence>
<keyword evidence="14" id="KW-1185">Reference proteome</keyword>
<evidence type="ECO:0000256" key="1">
    <source>
        <dbReference type="ARBA" id="ARBA00004229"/>
    </source>
</evidence>
<dbReference type="Pfam" id="PF00534">
    <property type="entry name" value="Glycos_transf_1"/>
    <property type="match status" value="1"/>
</dbReference>
<evidence type="ECO:0000256" key="7">
    <source>
        <dbReference type="ARBA" id="ARBA00022679"/>
    </source>
</evidence>
<keyword evidence="6" id="KW-0328">Glycosyltransferase</keyword>
<name>A0ABP0Q5Z3_9DINO</name>
<reference evidence="12 14" key="1">
    <citation type="submission" date="2024-02" db="EMBL/GenBank/DDBJ databases">
        <authorList>
            <person name="Chen Y."/>
            <person name="Shah S."/>
            <person name="Dougan E. K."/>
            <person name="Thang M."/>
            <person name="Chan C."/>
        </authorList>
    </citation>
    <scope>NUCLEOTIDE SEQUENCE [LARGE SCALE GENOMIC DNA]</scope>
</reference>
<evidence type="ECO:0000256" key="8">
    <source>
        <dbReference type="ARBA" id="ARBA00023136"/>
    </source>
</evidence>
<evidence type="ECO:0000259" key="11">
    <source>
        <dbReference type="Pfam" id="PF00534"/>
    </source>
</evidence>
<keyword evidence="5" id="KW-0934">Plastid</keyword>
<proteinExistence type="inferred from homology"/>
<dbReference type="EMBL" id="CAXAMM010039095">
    <property type="protein sequence ID" value="CAK9083641.1"/>
    <property type="molecule type" value="Genomic_DNA"/>
</dbReference>
<comment type="caution">
    <text evidence="12">The sequence shown here is derived from an EMBL/GenBank/DDBJ whole genome shotgun (WGS) entry which is preliminary data.</text>
</comment>
<evidence type="ECO:0000256" key="2">
    <source>
        <dbReference type="ARBA" id="ARBA00004370"/>
    </source>
</evidence>
<comment type="similarity">
    <text evidence="3">Belongs to the glycosyltransferase group 1 family. Glycosyltransferase 4 subfamily.</text>
</comment>
<gene>
    <name evidence="12" type="ORF">SCF082_LOCUS39699</name>
    <name evidence="13" type="ORF">SCF082_LOCUS39729</name>
</gene>
<sequence>MMHLITESGRQVEDLFVNSEPLQTAVSKMTANNAHDWGLLRWTDGVYLEELGYAGIMSSPTIRQSLFSTFTSMVCSAYCDVTIKLSSAGISLPNEVQYNVHGVRQEFFDMAKRSSVGKKRWLPFQETNESTGSLVYFIGKAVKPKGWVQLLNLLETLPDTEVRSGRFRVDAFGSGPEEEEIAEMVQQLNQKREGILQMFPGRNHADKHFEQYKVLVNASTTEMLCTVTAEALAMGKHVVLAEDPSNAYFKANFPERCHFFNLQDPSSFHRALQDALEKEGPLPLSSAAEALLSWDAALERFYDASQVHVLSGRLERPSEARGAKIAFEIHSRFQTDTPAFSKLLKSATLNQEMEFKAPWAELGTTSELMEKLRGYMSLEQKRDFDVVASSDRVEDTVK</sequence>
<evidence type="ECO:0000256" key="3">
    <source>
        <dbReference type="ARBA" id="ARBA00009481"/>
    </source>
</evidence>
<accession>A0ABP0Q5Z3</accession>
<dbReference type="PANTHER" id="PTHR46132">
    <property type="entry name" value="DIGALACTOSYLDIACYLGLYCEROL SYNTHASE 2, CHLOROPLASTIC"/>
    <property type="match status" value="1"/>
</dbReference>
<dbReference type="InterPro" id="IPR044525">
    <property type="entry name" value="DGDG1/2"/>
</dbReference>
<keyword evidence="4" id="KW-0150">Chloroplast</keyword>